<evidence type="ECO:0000256" key="3">
    <source>
        <dbReference type="PIRNR" id="PIRNR006444"/>
    </source>
</evidence>
<dbReference type="PANTHER" id="PTHR43439">
    <property type="entry name" value="PHENYLACETATE-COENZYME A LIGASE"/>
    <property type="match status" value="1"/>
</dbReference>
<dbReference type="InterPro" id="IPR045851">
    <property type="entry name" value="AMP-bd_C_sf"/>
</dbReference>
<feature type="region of interest" description="Disordered" evidence="4">
    <location>
        <begin position="1"/>
        <end position="26"/>
    </location>
</feature>
<dbReference type="InterPro" id="IPR000873">
    <property type="entry name" value="AMP-dep_synth/lig_dom"/>
</dbReference>
<proteinExistence type="inferred from homology"/>
<evidence type="ECO:0000256" key="2">
    <source>
        <dbReference type="ARBA" id="ARBA00022553"/>
    </source>
</evidence>
<keyword evidence="8" id="KW-1185">Reference proteome</keyword>
<feature type="compositionally biased region" description="Low complexity" evidence="4">
    <location>
        <begin position="9"/>
        <end position="26"/>
    </location>
</feature>
<evidence type="ECO:0000313" key="8">
    <source>
        <dbReference type="Proteomes" id="UP001432180"/>
    </source>
</evidence>
<dbReference type="InterPro" id="IPR051414">
    <property type="entry name" value="Adenylate-forming_Reductase"/>
</dbReference>
<dbReference type="Pfam" id="PF14535">
    <property type="entry name" value="AMP-binding_C_2"/>
    <property type="match status" value="1"/>
</dbReference>
<accession>A0ABZ0SEN0</accession>
<name>A0ABZ0SEN0_9GAMM</name>
<dbReference type="Proteomes" id="UP001432180">
    <property type="component" value="Chromosome"/>
</dbReference>
<keyword evidence="1" id="KW-0596">Phosphopantetheine</keyword>
<keyword evidence="3" id="KW-0547">Nucleotide-binding</keyword>
<dbReference type="Pfam" id="PF00501">
    <property type="entry name" value="AMP-binding"/>
    <property type="match status" value="1"/>
</dbReference>
<keyword evidence="3 7" id="KW-0436">Ligase</keyword>
<evidence type="ECO:0000259" key="6">
    <source>
        <dbReference type="Pfam" id="PF14535"/>
    </source>
</evidence>
<dbReference type="CDD" id="cd05913">
    <property type="entry name" value="PaaK"/>
    <property type="match status" value="1"/>
</dbReference>
<dbReference type="SUPFAM" id="SSF56801">
    <property type="entry name" value="Acetyl-CoA synthetase-like"/>
    <property type="match status" value="1"/>
</dbReference>
<reference evidence="7 8" key="1">
    <citation type="journal article" date="2023" name="Microorganisms">
        <title>Thiorhodovibrio frisius and Trv. litoralis spp. nov., Two Novel Members from a Clade of Fastidious Purple Sulfur Bacteria That Exhibit Unique Red-Shifted Light-Harvesting Capabilities.</title>
        <authorList>
            <person name="Methner A."/>
            <person name="Kuzyk S.B."/>
            <person name="Petersen J."/>
            <person name="Bauer S."/>
            <person name="Brinkmann H."/>
            <person name="Sichau K."/>
            <person name="Wanner G."/>
            <person name="Wolf J."/>
            <person name="Neumann-Schaal M."/>
            <person name="Henke P."/>
            <person name="Tank M."/>
            <person name="Sproer C."/>
            <person name="Bunk B."/>
            <person name="Overmann J."/>
        </authorList>
    </citation>
    <scope>NUCLEOTIDE SEQUENCE [LARGE SCALE GENOMIC DNA]</scope>
    <source>
        <strain evidence="7 8">DSM 6702</strain>
    </source>
</reference>
<dbReference type="GO" id="GO:0047475">
    <property type="term" value="F:phenylacetate-CoA ligase activity"/>
    <property type="evidence" value="ECO:0007669"/>
    <property type="project" value="UniProtKB-EC"/>
</dbReference>
<evidence type="ECO:0000256" key="4">
    <source>
        <dbReference type="SAM" id="MobiDB-lite"/>
    </source>
</evidence>
<dbReference type="EMBL" id="CP121472">
    <property type="protein sequence ID" value="WPL18506.1"/>
    <property type="molecule type" value="Genomic_DNA"/>
</dbReference>
<gene>
    <name evidence="7" type="ORF">Thiowin_03579</name>
</gene>
<dbReference type="RefSeq" id="WP_328984265.1">
    <property type="nucleotide sequence ID" value="NZ_CP121472.1"/>
</dbReference>
<dbReference type="InterPro" id="IPR011880">
    <property type="entry name" value="PA_CoA_ligase"/>
</dbReference>
<evidence type="ECO:0000313" key="7">
    <source>
        <dbReference type="EMBL" id="WPL18506.1"/>
    </source>
</evidence>
<comment type="pathway">
    <text evidence="3">Aromatic compound metabolism; phenylacetate degradation.</text>
</comment>
<sequence>MPTPERMPSSQSLQSSSSSQGAFSSQTASASIWDPVAETQAAEQRQALQIERLRALVERVATVPFYRAYFERQDLGPQRIRSLDDLRRLPFTTKDDLRRHHPFGFLTVPRAEVARIHGSSGTTGTPTFVAYTKGDLALWADLCARFLVAGGLQPQHTVQVAFGYGLFTGGFGLHYGIERVGAAIIPAAAGNTRRQLTIMRDLDPEVLICTPSYALTIADGARELGIDPRGLPIRFGHFGGEPWTEDLRLEIEQQLDIQAFNNYGLSEVIGPGVSGECAERNGMHIQDDHFLVECLDPDTLEPVPEGEPGELVITTLTREAMPLLRYRTRDIARLYRGPCPCGRTSLRMSRISGRSDDMLIIRGVNLFPSQIEEALLRVEGTTAHYLIEVERPGTPGRSMDELTVKVEIQRETFSDRMDRMQALRDRIAQEIHAIAGIRAKVELVEPRSLERFVGKAKRVIDRREGSD</sequence>
<dbReference type="EC" id="6.2.1.30" evidence="3"/>
<dbReference type="InterPro" id="IPR028154">
    <property type="entry name" value="AMP-dep_Lig_C"/>
</dbReference>
<comment type="catalytic activity">
    <reaction evidence="3">
        <text>2-phenylacetate + ATP + CoA = phenylacetyl-CoA + AMP + diphosphate</text>
        <dbReference type="Rhea" id="RHEA:20956"/>
        <dbReference type="ChEBI" id="CHEBI:18401"/>
        <dbReference type="ChEBI" id="CHEBI:30616"/>
        <dbReference type="ChEBI" id="CHEBI:33019"/>
        <dbReference type="ChEBI" id="CHEBI:57287"/>
        <dbReference type="ChEBI" id="CHEBI:57390"/>
        <dbReference type="ChEBI" id="CHEBI:456215"/>
        <dbReference type="EC" id="6.2.1.30"/>
    </reaction>
</comment>
<dbReference type="Gene3D" id="3.30.300.30">
    <property type="match status" value="1"/>
</dbReference>
<dbReference type="PANTHER" id="PTHR43439:SF2">
    <property type="entry name" value="ENZYME, PUTATIVE (JCVI)-RELATED"/>
    <property type="match status" value="1"/>
</dbReference>
<dbReference type="InterPro" id="IPR042099">
    <property type="entry name" value="ANL_N_sf"/>
</dbReference>
<feature type="domain" description="AMP-dependent ligase C-terminal" evidence="6">
    <location>
        <begin position="363"/>
        <end position="463"/>
    </location>
</feature>
<evidence type="ECO:0000259" key="5">
    <source>
        <dbReference type="Pfam" id="PF00501"/>
    </source>
</evidence>
<evidence type="ECO:0000256" key="1">
    <source>
        <dbReference type="ARBA" id="ARBA00022450"/>
    </source>
</evidence>
<protein>
    <recommendedName>
        <fullName evidence="3">Phenylacetate-coenzyme A ligase</fullName>
        <ecNumber evidence="3">6.2.1.30</ecNumber>
    </recommendedName>
    <alternativeName>
        <fullName evidence="3">Phenylacetyl-CoA ligase</fullName>
    </alternativeName>
</protein>
<comment type="similarity">
    <text evidence="3">Belongs to the phenylacetyl-CoA ligase family.</text>
</comment>
<keyword evidence="2" id="KW-0597">Phosphoprotein</keyword>
<comment type="function">
    <text evidence="3">Catalyzes the activation of phenylacetic acid (PA) to phenylacetyl-CoA (PA-CoA).</text>
</comment>
<dbReference type="Gene3D" id="3.40.50.12780">
    <property type="entry name" value="N-terminal domain of ligase-like"/>
    <property type="match status" value="1"/>
</dbReference>
<feature type="domain" description="AMP-dependent synthetase/ligase" evidence="5">
    <location>
        <begin position="111"/>
        <end position="314"/>
    </location>
</feature>
<organism evidence="7 8">
    <name type="scientific">Thiorhodovibrio winogradskyi</name>
    <dbReference type="NCBI Taxonomy" id="77007"/>
    <lineage>
        <taxon>Bacteria</taxon>
        <taxon>Pseudomonadati</taxon>
        <taxon>Pseudomonadota</taxon>
        <taxon>Gammaproteobacteria</taxon>
        <taxon>Chromatiales</taxon>
        <taxon>Chromatiaceae</taxon>
        <taxon>Thiorhodovibrio</taxon>
    </lineage>
</organism>
<dbReference type="PIRSF" id="PIRSF006444">
    <property type="entry name" value="PaaK"/>
    <property type="match status" value="1"/>
</dbReference>